<sequence>NDKENSDRSLVPFMEVIDQGLISHHAYRKLAAIQHELSRAYEISDTEKDINQEMSTQIPIFTLNIKNMSLETSDVDLEVLKYIGKACYRRITDILIFIIPSLVDRNILNTNDLVINIRISGDGHNVES</sequence>
<protein>
    <submittedName>
        <fullName evidence="1">11408_t:CDS:1</fullName>
    </submittedName>
</protein>
<proteinExistence type="predicted"/>
<organism evidence="1 2">
    <name type="scientific">Racocetra fulgida</name>
    <dbReference type="NCBI Taxonomy" id="60492"/>
    <lineage>
        <taxon>Eukaryota</taxon>
        <taxon>Fungi</taxon>
        <taxon>Fungi incertae sedis</taxon>
        <taxon>Mucoromycota</taxon>
        <taxon>Glomeromycotina</taxon>
        <taxon>Glomeromycetes</taxon>
        <taxon>Diversisporales</taxon>
        <taxon>Gigasporaceae</taxon>
        <taxon>Racocetra</taxon>
    </lineage>
</organism>
<name>A0A9N9CQV8_9GLOM</name>
<feature type="non-terminal residue" evidence="1">
    <location>
        <position position="128"/>
    </location>
</feature>
<dbReference type="OrthoDB" id="2417247at2759"/>
<dbReference type="EMBL" id="CAJVPZ010009487">
    <property type="protein sequence ID" value="CAG8609754.1"/>
    <property type="molecule type" value="Genomic_DNA"/>
</dbReference>
<comment type="caution">
    <text evidence="1">The sequence shown here is derived from an EMBL/GenBank/DDBJ whole genome shotgun (WGS) entry which is preliminary data.</text>
</comment>
<evidence type="ECO:0000313" key="1">
    <source>
        <dbReference type="EMBL" id="CAG8609754.1"/>
    </source>
</evidence>
<keyword evidence="2" id="KW-1185">Reference proteome</keyword>
<evidence type="ECO:0000313" key="2">
    <source>
        <dbReference type="Proteomes" id="UP000789396"/>
    </source>
</evidence>
<reference evidence="1" key="1">
    <citation type="submission" date="2021-06" db="EMBL/GenBank/DDBJ databases">
        <authorList>
            <person name="Kallberg Y."/>
            <person name="Tangrot J."/>
            <person name="Rosling A."/>
        </authorList>
    </citation>
    <scope>NUCLEOTIDE SEQUENCE</scope>
    <source>
        <strain evidence="1">IN212</strain>
    </source>
</reference>
<accession>A0A9N9CQV8</accession>
<dbReference type="Proteomes" id="UP000789396">
    <property type="component" value="Unassembled WGS sequence"/>
</dbReference>
<dbReference type="AlphaFoldDB" id="A0A9N9CQV8"/>
<gene>
    <name evidence="1" type="ORF">RFULGI_LOCUS6931</name>
</gene>